<evidence type="ECO:0000256" key="2">
    <source>
        <dbReference type="ARBA" id="ARBA00022771"/>
    </source>
</evidence>
<dbReference type="EMBL" id="CH476748">
    <property type="protein sequence ID" value="EIE91074.1"/>
    <property type="molecule type" value="Genomic_DNA"/>
</dbReference>
<dbReference type="InterPro" id="IPR019315">
    <property type="entry name" value="MMTA2_N"/>
</dbReference>
<accession>I1CRJ4</accession>
<keyword evidence="3" id="KW-0862">Zinc</keyword>
<dbReference type="Pfam" id="PF04194">
    <property type="entry name" value="PDCD2_C"/>
    <property type="match status" value="1"/>
</dbReference>
<dbReference type="GO" id="GO:0008270">
    <property type="term" value="F:zinc ion binding"/>
    <property type="evidence" value="ECO:0007669"/>
    <property type="project" value="UniProtKB-KW"/>
</dbReference>
<feature type="compositionally biased region" description="Basic residues" evidence="5">
    <location>
        <begin position="180"/>
        <end position="199"/>
    </location>
</feature>
<feature type="region of interest" description="Disordered" evidence="5">
    <location>
        <begin position="101"/>
        <end position="137"/>
    </location>
</feature>
<feature type="compositionally biased region" description="Basic and acidic residues" evidence="5">
    <location>
        <begin position="161"/>
        <end position="179"/>
    </location>
</feature>
<evidence type="ECO:0000313" key="8">
    <source>
        <dbReference type="Proteomes" id="UP000009138"/>
    </source>
</evidence>
<feature type="compositionally biased region" description="Basic and acidic residues" evidence="5">
    <location>
        <begin position="540"/>
        <end position="550"/>
    </location>
</feature>
<feature type="compositionally biased region" description="Basic and acidic residues" evidence="5">
    <location>
        <begin position="113"/>
        <end position="122"/>
    </location>
</feature>
<evidence type="ECO:0000256" key="3">
    <source>
        <dbReference type="ARBA" id="ARBA00022833"/>
    </source>
</evidence>
<sequence length="724" mass="84069">MFHPTRGGTRGGKDQFSWEDVKQDKHRENYLGHSLMAPVGRWQKGKDLQWYTKQNSEEKAKANKSELAKIKEAEAEAMAIALGVRKKKTLESKVTEEELKHALNKDDDDSEDDQLKTVDSSEKGLGYGRSSRFALPTTASYVEVMNAENRSLMEQSYAKKLSAETERGYENNSKDEEYHKKKKKSKKHHKHKSDKKRHNHSDDSEDDYKKAHRHRRDRRSPNPSKEDDYKSRRQDEDESYSRSRRDREDRIRHSHHYERNRERRSRSPYDRKDRYRDRDYSSRTKRRASRSEERSLSPYTLVCHIFDSDSISDYLCLFFFKKPQQRILFSTVRKMSNNQMKDSNSDVSELDPKELSEVVLDQYAVQLGYAEDPEAPLTADSFPSKSGGRPVLYYKSVLYTPEDHPPEAFHRTIYVFCCKNGGCVKQDWMKSFKAYRTQLPRDNPYYPPPTESDDEESANDTQQQFTPKQFKAPSLCVVCGIAGTKVCGKCGSAAYCSREHQMADWNMCRHKEFCGKSISAEDQTTIDNLRLSRVFTEKEIVSEPEGKGVDGEEEESQEAFFKENNPDEKPDSRALVLAGDEAEEDTKVEVDDTFLQFQLRIQLYPDQVVRYDRVEYDMPEREPLWVQANYRPESIPACDRCGGPRTFEFQILSTLLNYIGVNHIASDSLDWGSLYIYSCKANCSVGDDAYAEEIVWKQDFSSDGVQLGPKEAELLRRRQKRAQQ</sequence>
<feature type="domain" description="MYND-type" evidence="6">
    <location>
        <begin position="476"/>
        <end position="514"/>
    </location>
</feature>
<dbReference type="PANTHER" id="PTHR12298:SF4">
    <property type="entry name" value="PROGRAMMED CELL DEATH PROTEIN 2"/>
    <property type="match status" value="1"/>
</dbReference>
<evidence type="ECO:0000256" key="5">
    <source>
        <dbReference type="SAM" id="MobiDB-lite"/>
    </source>
</evidence>
<dbReference type="GO" id="GO:0005737">
    <property type="term" value="C:cytoplasm"/>
    <property type="evidence" value="ECO:0007669"/>
    <property type="project" value="InterPro"/>
</dbReference>
<name>I1CRJ4_RHIO9</name>
<reference evidence="7 8" key="1">
    <citation type="journal article" date="2009" name="PLoS Genet.">
        <title>Genomic analysis of the basal lineage fungus Rhizopus oryzae reveals a whole-genome duplication.</title>
        <authorList>
            <person name="Ma L.-J."/>
            <person name="Ibrahim A.S."/>
            <person name="Skory C."/>
            <person name="Grabherr M.G."/>
            <person name="Burger G."/>
            <person name="Butler M."/>
            <person name="Elias M."/>
            <person name="Idnurm A."/>
            <person name="Lang B.F."/>
            <person name="Sone T."/>
            <person name="Abe A."/>
            <person name="Calvo S.E."/>
            <person name="Corrochano L.M."/>
            <person name="Engels R."/>
            <person name="Fu J."/>
            <person name="Hansberg W."/>
            <person name="Kim J.-M."/>
            <person name="Kodira C.D."/>
            <person name="Koehrsen M.J."/>
            <person name="Liu B."/>
            <person name="Miranda-Saavedra D."/>
            <person name="O'Leary S."/>
            <person name="Ortiz-Castellanos L."/>
            <person name="Poulter R."/>
            <person name="Rodriguez-Romero J."/>
            <person name="Ruiz-Herrera J."/>
            <person name="Shen Y.-Q."/>
            <person name="Zeng Q."/>
            <person name="Galagan J."/>
            <person name="Birren B.W."/>
            <person name="Cuomo C.A."/>
            <person name="Wickes B.L."/>
        </authorList>
    </citation>
    <scope>NUCLEOTIDE SEQUENCE [LARGE SCALE GENOMIC DNA]</scope>
    <source>
        <strain evidence="8">RA 99-880 / ATCC MYA-4621 / FGSC 9543 / NRRL 43880</strain>
    </source>
</reference>
<feature type="region of interest" description="Disordered" evidence="5">
    <location>
        <begin position="158"/>
        <end position="293"/>
    </location>
</feature>
<gene>
    <name evidence="7" type="ORF">RO3G_15785</name>
</gene>
<feature type="region of interest" description="Disordered" evidence="5">
    <location>
        <begin position="440"/>
        <end position="465"/>
    </location>
</feature>
<dbReference type="STRING" id="246409.I1CRJ4"/>
<dbReference type="PROSITE" id="PS01360">
    <property type="entry name" value="ZF_MYND_1"/>
    <property type="match status" value="1"/>
</dbReference>
<feature type="region of interest" description="Disordered" evidence="5">
    <location>
        <begin position="540"/>
        <end position="571"/>
    </location>
</feature>
<dbReference type="eggNOG" id="KOG2061">
    <property type="taxonomic scope" value="Eukaryota"/>
</dbReference>
<feature type="compositionally biased region" description="Basic and acidic residues" evidence="5">
    <location>
        <begin position="560"/>
        <end position="571"/>
    </location>
</feature>
<protein>
    <recommendedName>
        <fullName evidence="6">MYND-type domain-containing protein</fullName>
    </recommendedName>
</protein>
<dbReference type="InterPro" id="IPR002893">
    <property type="entry name" value="Znf_MYND"/>
</dbReference>
<evidence type="ECO:0000256" key="1">
    <source>
        <dbReference type="ARBA" id="ARBA00022723"/>
    </source>
</evidence>
<dbReference type="PROSITE" id="PS50865">
    <property type="entry name" value="ZF_MYND_2"/>
    <property type="match status" value="1"/>
</dbReference>
<dbReference type="VEuPathDB" id="FungiDB:RO3G_15785"/>
<dbReference type="GeneID" id="93622750"/>
<dbReference type="OrthoDB" id="443682at2759"/>
<dbReference type="GO" id="GO:0005634">
    <property type="term" value="C:nucleus"/>
    <property type="evidence" value="ECO:0007669"/>
    <property type="project" value="TreeGrafter"/>
</dbReference>
<dbReference type="Gene3D" id="6.10.140.2220">
    <property type="match status" value="1"/>
</dbReference>
<keyword evidence="2 4" id="KW-0863">Zinc-finger</keyword>
<feature type="compositionally biased region" description="Basic and acidic residues" evidence="5">
    <location>
        <begin position="224"/>
        <end position="282"/>
    </location>
</feature>
<organism evidence="7 8">
    <name type="scientific">Rhizopus delemar (strain RA 99-880 / ATCC MYA-4621 / FGSC 9543 / NRRL 43880)</name>
    <name type="common">Mucormycosis agent</name>
    <name type="synonym">Rhizopus arrhizus var. delemar</name>
    <dbReference type="NCBI Taxonomy" id="246409"/>
    <lineage>
        <taxon>Eukaryota</taxon>
        <taxon>Fungi</taxon>
        <taxon>Fungi incertae sedis</taxon>
        <taxon>Mucoromycota</taxon>
        <taxon>Mucoromycotina</taxon>
        <taxon>Mucoromycetes</taxon>
        <taxon>Mucorales</taxon>
        <taxon>Mucorineae</taxon>
        <taxon>Rhizopodaceae</taxon>
        <taxon>Rhizopus</taxon>
    </lineage>
</organism>
<evidence type="ECO:0000256" key="4">
    <source>
        <dbReference type="PROSITE-ProRule" id="PRU00134"/>
    </source>
</evidence>
<evidence type="ECO:0000259" key="6">
    <source>
        <dbReference type="PROSITE" id="PS50865"/>
    </source>
</evidence>
<dbReference type="eggNOG" id="KOG4520">
    <property type="taxonomic scope" value="Eukaryota"/>
</dbReference>
<dbReference type="Proteomes" id="UP000009138">
    <property type="component" value="Unassembled WGS sequence"/>
</dbReference>
<dbReference type="Pfam" id="PF10159">
    <property type="entry name" value="MMtag"/>
    <property type="match status" value="1"/>
</dbReference>
<keyword evidence="1" id="KW-0479">Metal-binding</keyword>
<dbReference type="PANTHER" id="PTHR12298">
    <property type="entry name" value="PCDC2 PROGRAMMED CELL DEATH PROTEIN 2 -RELATED"/>
    <property type="match status" value="1"/>
</dbReference>
<dbReference type="RefSeq" id="XP_067526470.1">
    <property type="nucleotide sequence ID" value="XM_067670369.1"/>
</dbReference>
<proteinExistence type="predicted"/>
<dbReference type="InterPro" id="IPR007320">
    <property type="entry name" value="PDCD2_C"/>
</dbReference>
<dbReference type="InParanoid" id="I1CRJ4"/>
<evidence type="ECO:0000313" key="7">
    <source>
        <dbReference type="EMBL" id="EIE91074.1"/>
    </source>
</evidence>
<dbReference type="AlphaFoldDB" id="I1CRJ4"/>
<keyword evidence="8" id="KW-1185">Reference proteome</keyword>
<dbReference type="Pfam" id="PF01753">
    <property type="entry name" value="zf-MYND"/>
    <property type="match status" value="1"/>
</dbReference>
<dbReference type="SUPFAM" id="SSF144232">
    <property type="entry name" value="HIT/MYND zinc finger-like"/>
    <property type="match status" value="1"/>
</dbReference>